<dbReference type="EMBL" id="SIJK02000056">
    <property type="protein sequence ID" value="MBP1468107.1"/>
    <property type="molecule type" value="Genomic_DNA"/>
</dbReference>
<organism evidence="1 2">
    <name type="scientific">Candidatus Chloroploca mongolica</name>
    <dbReference type="NCBI Taxonomy" id="2528176"/>
    <lineage>
        <taxon>Bacteria</taxon>
        <taxon>Bacillati</taxon>
        <taxon>Chloroflexota</taxon>
        <taxon>Chloroflexia</taxon>
        <taxon>Chloroflexales</taxon>
        <taxon>Chloroflexineae</taxon>
        <taxon>Oscillochloridaceae</taxon>
        <taxon>Candidatus Chloroploca</taxon>
    </lineage>
</organism>
<proteinExistence type="predicted"/>
<sequence>MNKAIMWQTVLLSMVLAGLVIFGALSAEAQGNNFRIVWWSTAAGGASVSASEKYRLDGAVGNVSNEQAAGGIYQLSEDALPPPQASSEKHRLYLPLLTTSAPQ</sequence>
<comment type="caution">
    <text evidence="1">The sequence shown here is derived from an EMBL/GenBank/DDBJ whole genome shotgun (WGS) entry which is preliminary data.</text>
</comment>
<dbReference type="RefSeq" id="WP_135480527.1">
    <property type="nucleotide sequence ID" value="NZ_SIJK02000056.1"/>
</dbReference>
<evidence type="ECO:0000313" key="2">
    <source>
        <dbReference type="Proteomes" id="UP001193081"/>
    </source>
</evidence>
<dbReference type="Proteomes" id="UP001193081">
    <property type="component" value="Unassembled WGS sequence"/>
</dbReference>
<reference evidence="1 2" key="1">
    <citation type="submission" date="2021-03" db="EMBL/GenBank/DDBJ databases">
        <authorList>
            <person name="Grouzdev D.S."/>
        </authorList>
    </citation>
    <scope>NUCLEOTIDE SEQUENCE [LARGE SCALE GENOMIC DNA]</scope>
    <source>
        <strain evidence="1 2">M50-1</strain>
    </source>
</reference>
<keyword evidence="2" id="KW-1185">Reference proteome</keyword>
<protein>
    <submittedName>
        <fullName evidence="1">Uncharacterized protein</fullName>
    </submittedName>
</protein>
<name>A0ABS4DF92_9CHLR</name>
<accession>A0ABS4DF92</accession>
<evidence type="ECO:0000313" key="1">
    <source>
        <dbReference type="EMBL" id="MBP1468107.1"/>
    </source>
</evidence>
<gene>
    <name evidence="1" type="ORF">EYB53_020505</name>
</gene>